<dbReference type="GO" id="GO:0005829">
    <property type="term" value="C:cytosol"/>
    <property type="evidence" value="ECO:0007669"/>
    <property type="project" value="TreeGrafter"/>
</dbReference>
<sequence length="146" mass="16283">MVKERMTGSPEYKSFGLAVQALVVLANNQGDTCPSCYIAETLHSEATLLRRILANLVRENILETREGREGGYILKKDPALLTLAEVYRALEVGEAQFKTMLHTTCENKLGMQIRADFTKILGEVDQSILDALEKYTIADLAQKEGY</sequence>
<dbReference type="RefSeq" id="WP_068531922.1">
    <property type="nucleotide sequence ID" value="NZ_LVJH01000016.1"/>
</dbReference>
<gene>
    <name evidence="1" type="ORF">PGLA_09435</name>
</gene>
<comment type="caution">
    <text evidence="1">The sequence shown here is derived from an EMBL/GenBank/DDBJ whole genome shotgun (WGS) entry which is preliminary data.</text>
</comment>
<dbReference type="InterPro" id="IPR036390">
    <property type="entry name" value="WH_DNA-bd_sf"/>
</dbReference>
<dbReference type="EMBL" id="LVJH01000016">
    <property type="protein sequence ID" value="OAB43205.1"/>
    <property type="molecule type" value="Genomic_DNA"/>
</dbReference>
<reference evidence="1 2" key="1">
    <citation type="submission" date="2016-03" db="EMBL/GenBank/DDBJ databases">
        <title>Draft genome sequence of Paenibacillus glacialis DSM 22343.</title>
        <authorList>
            <person name="Shin S.-K."/>
            <person name="Yi H."/>
        </authorList>
    </citation>
    <scope>NUCLEOTIDE SEQUENCE [LARGE SCALE GENOMIC DNA]</scope>
    <source>
        <strain evidence="1 2">DSM 22343</strain>
    </source>
</reference>
<dbReference type="PANTHER" id="PTHR33221:SF15">
    <property type="entry name" value="HTH-TYPE TRANSCRIPTIONAL REGULATOR YWGB-RELATED"/>
    <property type="match status" value="1"/>
</dbReference>
<dbReference type="AlphaFoldDB" id="A0A168LCU8"/>
<proteinExistence type="predicted"/>
<evidence type="ECO:0000313" key="2">
    <source>
        <dbReference type="Proteomes" id="UP000076967"/>
    </source>
</evidence>
<organism evidence="1 2">
    <name type="scientific">Paenibacillus glacialis</name>
    <dbReference type="NCBI Taxonomy" id="494026"/>
    <lineage>
        <taxon>Bacteria</taxon>
        <taxon>Bacillati</taxon>
        <taxon>Bacillota</taxon>
        <taxon>Bacilli</taxon>
        <taxon>Bacillales</taxon>
        <taxon>Paenibacillaceae</taxon>
        <taxon>Paenibacillus</taxon>
    </lineage>
</organism>
<dbReference type="InterPro" id="IPR036388">
    <property type="entry name" value="WH-like_DNA-bd_sf"/>
</dbReference>
<dbReference type="SUPFAM" id="SSF46785">
    <property type="entry name" value="Winged helix' DNA-binding domain"/>
    <property type="match status" value="1"/>
</dbReference>
<dbReference type="Gene3D" id="1.10.10.10">
    <property type="entry name" value="Winged helix-like DNA-binding domain superfamily/Winged helix DNA-binding domain"/>
    <property type="match status" value="1"/>
</dbReference>
<dbReference type="Proteomes" id="UP000076967">
    <property type="component" value="Unassembled WGS sequence"/>
</dbReference>
<dbReference type="PANTHER" id="PTHR33221">
    <property type="entry name" value="WINGED HELIX-TURN-HELIX TRANSCRIPTIONAL REGULATOR, RRF2 FAMILY"/>
    <property type="match status" value="1"/>
</dbReference>
<dbReference type="InterPro" id="IPR000944">
    <property type="entry name" value="Tscrpt_reg_Rrf2"/>
</dbReference>
<dbReference type="STRING" id="494026.PGLA_09435"/>
<name>A0A168LCU8_9BACL</name>
<keyword evidence="2" id="KW-1185">Reference proteome</keyword>
<accession>A0A168LCU8</accession>
<evidence type="ECO:0000313" key="1">
    <source>
        <dbReference type="EMBL" id="OAB43205.1"/>
    </source>
</evidence>
<dbReference type="GO" id="GO:0003700">
    <property type="term" value="F:DNA-binding transcription factor activity"/>
    <property type="evidence" value="ECO:0007669"/>
    <property type="project" value="TreeGrafter"/>
</dbReference>
<dbReference type="Pfam" id="PF02082">
    <property type="entry name" value="Rrf2"/>
    <property type="match status" value="1"/>
</dbReference>
<dbReference type="PROSITE" id="PS51197">
    <property type="entry name" value="HTH_RRF2_2"/>
    <property type="match status" value="1"/>
</dbReference>
<dbReference type="OrthoDB" id="32510at2"/>
<protein>
    <submittedName>
        <fullName evidence="1">Rrf2 family transcriptional regulator</fullName>
    </submittedName>
</protein>